<reference evidence="2 3" key="1">
    <citation type="submission" date="2017-05" db="EMBL/GenBank/DDBJ databases">
        <authorList>
            <person name="Varghese N."/>
            <person name="Submissions S."/>
        </authorList>
    </citation>
    <scope>NUCLEOTIDE SEQUENCE [LARGE SCALE GENOMIC DNA]</scope>
    <source>
        <strain evidence="2 3">DSM 29734</strain>
    </source>
</reference>
<feature type="transmembrane region" description="Helical" evidence="1">
    <location>
        <begin position="121"/>
        <end position="141"/>
    </location>
</feature>
<keyword evidence="1" id="KW-0472">Membrane</keyword>
<sequence>MRTKNLQKSLLFVAFLSILIISLHLFLRRPQHIDGSALPVSIVAAFFMSVLLATGISLVVWLVRHSVNNPSFSFRPSRARILLSLGLAAIVPIGNWGLSPITLGGLTLFSLSANQTQIPKLLGLIACVAIPIYPISAMICYHTQINQRRRLGIIAVLFLSTFSGIVLWGGWQSFP</sequence>
<name>A0ABY1NF38_9RHOB</name>
<keyword evidence="1" id="KW-1133">Transmembrane helix</keyword>
<dbReference type="EMBL" id="FXTY01000001">
    <property type="protein sequence ID" value="SMP08103.1"/>
    <property type="molecule type" value="Genomic_DNA"/>
</dbReference>
<evidence type="ECO:0000256" key="1">
    <source>
        <dbReference type="SAM" id="Phobius"/>
    </source>
</evidence>
<feature type="transmembrane region" description="Helical" evidence="1">
    <location>
        <begin position="39"/>
        <end position="63"/>
    </location>
</feature>
<gene>
    <name evidence="2" type="ORF">SAMN06265373_101832</name>
</gene>
<accession>A0ABY1NF38</accession>
<protein>
    <submittedName>
        <fullName evidence="2">Uncharacterized protein</fullName>
    </submittedName>
</protein>
<organism evidence="2 3">
    <name type="scientific">Shimia sagamensis</name>
    <dbReference type="NCBI Taxonomy" id="1566352"/>
    <lineage>
        <taxon>Bacteria</taxon>
        <taxon>Pseudomonadati</taxon>
        <taxon>Pseudomonadota</taxon>
        <taxon>Alphaproteobacteria</taxon>
        <taxon>Rhodobacterales</taxon>
        <taxon>Roseobacteraceae</taxon>
    </lineage>
</organism>
<feature type="transmembrane region" description="Helical" evidence="1">
    <location>
        <begin position="83"/>
        <end position="109"/>
    </location>
</feature>
<keyword evidence="1" id="KW-0812">Transmembrane</keyword>
<proteinExistence type="predicted"/>
<evidence type="ECO:0000313" key="3">
    <source>
        <dbReference type="Proteomes" id="UP001157961"/>
    </source>
</evidence>
<feature type="transmembrane region" description="Helical" evidence="1">
    <location>
        <begin position="9"/>
        <end position="27"/>
    </location>
</feature>
<keyword evidence="3" id="KW-1185">Reference proteome</keyword>
<dbReference type="Proteomes" id="UP001157961">
    <property type="component" value="Unassembled WGS sequence"/>
</dbReference>
<comment type="caution">
    <text evidence="2">The sequence shown here is derived from an EMBL/GenBank/DDBJ whole genome shotgun (WGS) entry which is preliminary data.</text>
</comment>
<evidence type="ECO:0000313" key="2">
    <source>
        <dbReference type="EMBL" id="SMP08103.1"/>
    </source>
</evidence>
<dbReference type="RefSeq" id="WP_283424666.1">
    <property type="nucleotide sequence ID" value="NZ_FXTY01000001.1"/>
</dbReference>
<feature type="transmembrane region" description="Helical" evidence="1">
    <location>
        <begin position="153"/>
        <end position="171"/>
    </location>
</feature>